<accession>A0A0G1FPF9</accession>
<dbReference type="Proteomes" id="UP000034090">
    <property type="component" value="Unassembled WGS sequence"/>
</dbReference>
<feature type="compositionally biased region" description="Basic and acidic residues" evidence="1">
    <location>
        <begin position="26"/>
        <end position="37"/>
    </location>
</feature>
<dbReference type="STRING" id="1618578.UV74_C0013G0038"/>
<gene>
    <name evidence="2" type="ORF">UV74_C0013G0038</name>
</gene>
<reference evidence="2 3" key="1">
    <citation type="journal article" date="2015" name="Nature">
        <title>rRNA introns, odd ribosomes, and small enigmatic genomes across a large radiation of phyla.</title>
        <authorList>
            <person name="Brown C.T."/>
            <person name="Hug L.A."/>
            <person name="Thomas B.C."/>
            <person name="Sharon I."/>
            <person name="Castelle C.J."/>
            <person name="Singh A."/>
            <person name="Wilkins M.J."/>
            <person name="Williams K.H."/>
            <person name="Banfield J.F."/>
        </authorList>
    </citation>
    <scope>NUCLEOTIDE SEQUENCE [LARGE SCALE GENOMIC DNA]</scope>
</reference>
<feature type="region of interest" description="Disordered" evidence="1">
    <location>
        <begin position="1"/>
        <end position="37"/>
    </location>
</feature>
<feature type="compositionally biased region" description="Basic and acidic residues" evidence="1">
    <location>
        <begin position="1"/>
        <end position="18"/>
    </location>
</feature>
<evidence type="ECO:0000313" key="2">
    <source>
        <dbReference type="EMBL" id="KKS96916.1"/>
    </source>
</evidence>
<name>A0A0G1FPF9_9BACT</name>
<comment type="caution">
    <text evidence="2">The sequence shown here is derived from an EMBL/GenBank/DDBJ whole genome shotgun (WGS) entry which is preliminary data.</text>
</comment>
<dbReference type="AlphaFoldDB" id="A0A0G1FPF9"/>
<evidence type="ECO:0000313" key="3">
    <source>
        <dbReference type="Proteomes" id="UP000034090"/>
    </source>
</evidence>
<dbReference type="EMBL" id="LCFQ01000013">
    <property type="protein sequence ID" value="KKS96916.1"/>
    <property type="molecule type" value="Genomic_DNA"/>
</dbReference>
<organism evidence="2 3">
    <name type="scientific">Candidatus Woesebacteria bacterium GW2011_GWB1_43_14</name>
    <dbReference type="NCBI Taxonomy" id="1618578"/>
    <lineage>
        <taxon>Bacteria</taxon>
        <taxon>Candidatus Woeseibacteriota</taxon>
    </lineage>
</organism>
<proteinExistence type="predicted"/>
<protein>
    <submittedName>
        <fullName evidence="2">Uncharacterized protein</fullName>
    </submittedName>
</protein>
<evidence type="ECO:0000256" key="1">
    <source>
        <dbReference type="SAM" id="MobiDB-lite"/>
    </source>
</evidence>
<sequence length="99" mass="11844">MAEDKQEQPQFDKEEFFESLKTMSPGHEEAEDREKAKEMDIMNKLNVVGIYYNPRIQRLEKEDVERALEILRNQHEGGKYVDEVIERFRTLTEFVKPKP</sequence>